<keyword evidence="6" id="KW-0969">Cilium</keyword>
<evidence type="ECO:0000256" key="1">
    <source>
        <dbReference type="ARBA" id="ARBA00005709"/>
    </source>
</evidence>
<sequence length="296" mass="30457">MAARPFATGAAGIAENYWSFTMSVIGTNVSALRATNASTKASNMLATSMERLSTGKRINSAKDDAAGLAISSSMTAQIKGMNQGVRNANDGISMAQTAEGALDEVTNNLQRMRELEVQKGNGTYSPDDIKNIKSEQDALSKQITSVLTNTKFNGVALFAGTAGKGTDGKVSIQAGANATDAIELDLGGDLSAAATGVGTVVTATGSAGALSDYDTAISNVSNRRANLGASQNQLQSAVNNLTSNATNLSDAKSRIEDTDFSSETTALAKAQILSQASTAMLSQANQSQQSVLKLLQ</sequence>
<evidence type="ECO:0000259" key="4">
    <source>
        <dbReference type="Pfam" id="PF00669"/>
    </source>
</evidence>
<dbReference type="InterPro" id="IPR001492">
    <property type="entry name" value="Flagellin"/>
</dbReference>
<accession>A0A2T5GS27</accession>
<keyword evidence="3" id="KW-0964">Secreted</keyword>
<dbReference type="GO" id="GO:0005198">
    <property type="term" value="F:structural molecule activity"/>
    <property type="evidence" value="ECO:0007669"/>
    <property type="project" value="UniProtKB-UniRule"/>
</dbReference>
<dbReference type="GO" id="GO:0009288">
    <property type="term" value="C:bacterial-type flagellum"/>
    <property type="evidence" value="ECO:0007669"/>
    <property type="project" value="UniProtKB-SubCell"/>
</dbReference>
<organism evidence="6 7">
    <name type="scientific">Sphingomonas aurantiaca</name>
    <dbReference type="NCBI Taxonomy" id="185949"/>
    <lineage>
        <taxon>Bacteria</taxon>
        <taxon>Pseudomonadati</taxon>
        <taxon>Pseudomonadota</taxon>
        <taxon>Alphaproteobacteria</taxon>
        <taxon>Sphingomonadales</taxon>
        <taxon>Sphingomonadaceae</taxon>
        <taxon>Sphingomonas</taxon>
    </lineage>
</organism>
<comment type="similarity">
    <text evidence="1 3">Belongs to the bacterial flagellin family.</text>
</comment>
<gene>
    <name evidence="6" type="ORF">C8J26_0411</name>
</gene>
<reference evidence="6 7" key="1">
    <citation type="submission" date="2018-04" db="EMBL/GenBank/DDBJ databases">
        <title>Genomic Encyclopedia of Type Strains, Phase III (KMG-III): the genomes of soil and plant-associated and newly described type strains.</title>
        <authorList>
            <person name="Whitman W."/>
        </authorList>
    </citation>
    <scope>NUCLEOTIDE SEQUENCE [LARGE SCALE GENOMIC DNA]</scope>
    <source>
        <strain evidence="6 7">MA101b</strain>
    </source>
</reference>
<comment type="function">
    <text evidence="3">Flagellin is the subunit protein which polymerizes to form the filaments of bacterial flagella.</text>
</comment>
<keyword evidence="6" id="KW-0282">Flagellum</keyword>
<dbReference type="Pfam" id="PF00669">
    <property type="entry name" value="Flagellin_N"/>
    <property type="match status" value="1"/>
</dbReference>
<name>A0A2T5GS27_9SPHN</name>
<comment type="caution">
    <text evidence="6">The sequence shown here is derived from an EMBL/GenBank/DDBJ whole genome shotgun (WGS) entry which is preliminary data.</text>
</comment>
<evidence type="ECO:0000259" key="5">
    <source>
        <dbReference type="Pfam" id="PF00700"/>
    </source>
</evidence>
<feature type="domain" description="Flagellin N-terminal" evidence="4">
    <location>
        <begin position="25"/>
        <end position="161"/>
    </location>
</feature>
<dbReference type="Proteomes" id="UP000244189">
    <property type="component" value="Unassembled WGS sequence"/>
</dbReference>
<feature type="domain" description="Flagellin C-terminal" evidence="5">
    <location>
        <begin position="213"/>
        <end position="295"/>
    </location>
</feature>
<dbReference type="InterPro" id="IPR001029">
    <property type="entry name" value="Flagellin_N"/>
</dbReference>
<keyword evidence="2 3" id="KW-0975">Bacterial flagellum</keyword>
<keyword evidence="6" id="KW-0966">Cell projection</keyword>
<comment type="subcellular location">
    <subcellularLocation>
        <location evidence="3">Secreted</location>
    </subcellularLocation>
    <subcellularLocation>
        <location evidence="3">Bacterial flagellum</location>
    </subcellularLocation>
</comment>
<dbReference type="Pfam" id="PF00700">
    <property type="entry name" value="Flagellin_C"/>
    <property type="match status" value="1"/>
</dbReference>
<dbReference type="EMBL" id="QAOG01000001">
    <property type="protein sequence ID" value="PTQ62134.1"/>
    <property type="molecule type" value="Genomic_DNA"/>
</dbReference>
<evidence type="ECO:0000256" key="3">
    <source>
        <dbReference type="RuleBase" id="RU362073"/>
    </source>
</evidence>
<dbReference type="Gene3D" id="1.20.1330.10">
    <property type="entry name" value="f41 fragment of flagellin, N-terminal domain"/>
    <property type="match status" value="1"/>
</dbReference>
<dbReference type="InterPro" id="IPR042187">
    <property type="entry name" value="Flagellin_C_sub2"/>
</dbReference>
<dbReference type="InterPro" id="IPR046358">
    <property type="entry name" value="Flagellin_C"/>
</dbReference>
<dbReference type="Gene3D" id="6.10.10.10">
    <property type="entry name" value="Flagellar export chaperone, C-terminal domain"/>
    <property type="match status" value="1"/>
</dbReference>
<evidence type="ECO:0000313" key="7">
    <source>
        <dbReference type="Proteomes" id="UP000244189"/>
    </source>
</evidence>
<evidence type="ECO:0000256" key="2">
    <source>
        <dbReference type="ARBA" id="ARBA00023143"/>
    </source>
</evidence>
<dbReference type="AlphaFoldDB" id="A0A2T5GS27"/>
<evidence type="ECO:0000313" key="6">
    <source>
        <dbReference type="EMBL" id="PTQ62134.1"/>
    </source>
</evidence>
<dbReference type="GO" id="GO:0005576">
    <property type="term" value="C:extracellular region"/>
    <property type="evidence" value="ECO:0007669"/>
    <property type="project" value="UniProtKB-SubCell"/>
</dbReference>
<keyword evidence="7" id="KW-1185">Reference proteome</keyword>
<dbReference type="SUPFAM" id="SSF64518">
    <property type="entry name" value="Phase 1 flagellin"/>
    <property type="match status" value="1"/>
</dbReference>
<proteinExistence type="inferred from homology"/>
<dbReference type="PANTHER" id="PTHR42792:SF2">
    <property type="entry name" value="FLAGELLIN"/>
    <property type="match status" value="1"/>
</dbReference>
<protein>
    <recommendedName>
        <fullName evidence="3">Flagellin</fullName>
    </recommendedName>
</protein>
<dbReference type="PRINTS" id="PR00207">
    <property type="entry name" value="FLAGELLIN"/>
</dbReference>
<dbReference type="PANTHER" id="PTHR42792">
    <property type="entry name" value="FLAGELLIN"/>
    <property type="match status" value="1"/>
</dbReference>